<name>A0AAE3WA01_9RHOB</name>
<dbReference type="Proteomes" id="UP001226762">
    <property type="component" value="Unassembled WGS sequence"/>
</dbReference>
<sequence length="200" mass="21039">MIQYTLNVASLVGSRICHDLISPVGAINNGLELISMGGPLETPELQLISDSVMNAMARIKFFRIAFGSSAGEQLLGAPEIAKIAHDAFASGRHQADWHAHGDISRAELQAVFLAMLCIEIALPRGGTIAVTRQAGMVRITGSGPRVACDPALWVPLAGAATPAADIRPAHVQFALLPLALASLGRTLTVSETPEQIDIAF</sequence>
<dbReference type="Gene3D" id="3.30.565.10">
    <property type="entry name" value="Histidine kinase-like ATPase, C-terminal domain"/>
    <property type="match status" value="1"/>
</dbReference>
<dbReference type="EMBL" id="JANHAX010000001">
    <property type="protein sequence ID" value="MDQ2088680.1"/>
    <property type="molecule type" value="Genomic_DNA"/>
</dbReference>
<comment type="caution">
    <text evidence="2">The sequence shown here is derived from an EMBL/GenBank/DDBJ whole genome shotgun (WGS) entry which is preliminary data.</text>
</comment>
<dbReference type="InterPro" id="IPR018762">
    <property type="entry name" value="ChpT_C"/>
</dbReference>
<dbReference type="AlphaFoldDB" id="A0AAE3WA01"/>
<keyword evidence="3" id="KW-1185">Reference proteome</keyword>
<evidence type="ECO:0000313" key="2">
    <source>
        <dbReference type="EMBL" id="MDQ2088680.1"/>
    </source>
</evidence>
<dbReference type="RefSeq" id="WP_306733945.1">
    <property type="nucleotide sequence ID" value="NZ_JANHAX010000001.1"/>
</dbReference>
<evidence type="ECO:0000313" key="3">
    <source>
        <dbReference type="Proteomes" id="UP001226762"/>
    </source>
</evidence>
<accession>A0AAE3WA01</accession>
<dbReference type="Gene3D" id="1.10.287.130">
    <property type="match status" value="1"/>
</dbReference>
<evidence type="ECO:0000259" key="1">
    <source>
        <dbReference type="Pfam" id="PF10090"/>
    </source>
</evidence>
<gene>
    <name evidence="2" type="ORF">NO357_02030</name>
</gene>
<proteinExistence type="predicted"/>
<reference evidence="2" key="1">
    <citation type="submission" date="2022-07" db="EMBL/GenBank/DDBJ databases">
        <authorList>
            <person name="Otstavnykh N."/>
            <person name="Isaeva M."/>
            <person name="Bystritskaya E."/>
        </authorList>
    </citation>
    <scope>NUCLEOTIDE SEQUENCE</scope>
    <source>
        <strain evidence="2">KCTC 52189</strain>
    </source>
</reference>
<feature type="domain" description="Histidine phosphotransferase ChpT C-terminal" evidence="1">
    <location>
        <begin position="79"/>
        <end position="194"/>
    </location>
</feature>
<reference evidence="2" key="2">
    <citation type="submission" date="2023-02" db="EMBL/GenBank/DDBJ databases">
        <title>'Rhodoalgimonas zhirmunskyi' gen. nov., isolated from a red alga.</title>
        <authorList>
            <person name="Nedashkovskaya O.I."/>
            <person name="Otstavnykh N.Y."/>
            <person name="Bystritskaya E.P."/>
            <person name="Balabanova L.A."/>
            <person name="Isaeva M.P."/>
        </authorList>
    </citation>
    <scope>NUCLEOTIDE SEQUENCE</scope>
    <source>
        <strain evidence="2">KCTC 52189</strain>
    </source>
</reference>
<dbReference type="InterPro" id="IPR036890">
    <property type="entry name" value="HATPase_C_sf"/>
</dbReference>
<organism evidence="2 3">
    <name type="scientific">Marimonas arenosa</name>
    <dbReference type="NCBI Taxonomy" id="1795305"/>
    <lineage>
        <taxon>Bacteria</taxon>
        <taxon>Pseudomonadati</taxon>
        <taxon>Pseudomonadota</taxon>
        <taxon>Alphaproteobacteria</taxon>
        <taxon>Rhodobacterales</taxon>
        <taxon>Paracoccaceae</taxon>
        <taxon>Marimonas</taxon>
    </lineage>
</organism>
<protein>
    <submittedName>
        <fullName evidence="2">Histidine phosphotransferase family protein</fullName>
    </submittedName>
</protein>
<dbReference type="Pfam" id="PF10090">
    <property type="entry name" value="HPTransfase"/>
    <property type="match status" value="1"/>
</dbReference>